<feature type="compositionally biased region" description="Low complexity" evidence="1">
    <location>
        <begin position="343"/>
        <end position="387"/>
    </location>
</feature>
<name>A0A9Q2FJ75_GLUJA</name>
<evidence type="ECO:0008006" key="5">
    <source>
        <dbReference type="Google" id="ProtNLM"/>
    </source>
</evidence>
<proteinExistence type="predicted"/>
<keyword evidence="2" id="KW-0732">Signal</keyword>
<comment type="caution">
    <text evidence="3">The sequence shown here is derived from an EMBL/GenBank/DDBJ whole genome shotgun (WGS) entry which is preliminary data.</text>
</comment>
<reference evidence="3" key="2">
    <citation type="submission" date="2020-11" db="EMBL/GenBank/DDBJ databases">
        <title>Description of novel Gluconobacter species.</title>
        <authorList>
            <person name="Cleenwerck I."/>
            <person name="Cnockaert M."/>
            <person name="Borremans W."/>
            <person name="Wieme A.D."/>
            <person name="De Vuyst L."/>
            <person name="Vandamme P."/>
        </authorList>
    </citation>
    <scope>NUCLEOTIDE SEQUENCE</scope>
    <source>
        <strain evidence="3">R71697</strain>
    </source>
</reference>
<accession>A0A9Q2FJ75</accession>
<reference evidence="3" key="1">
    <citation type="submission" date="2020-04" db="EMBL/GenBank/DDBJ databases">
        <authorList>
            <person name="Sombolestani A."/>
        </authorList>
    </citation>
    <scope>NUCLEOTIDE SEQUENCE</scope>
    <source>
        <strain evidence="3">R71697</strain>
    </source>
</reference>
<organism evidence="3 4">
    <name type="scientific">Gluconobacter japonicus</name>
    <dbReference type="NCBI Taxonomy" id="376620"/>
    <lineage>
        <taxon>Bacteria</taxon>
        <taxon>Pseudomonadati</taxon>
        <taxon>Pseudomonadota</taxon>
        <taxon>Alphaproteobacteria</taxon>
        <taxon>Acetobacterales</taxon>
        <taxon>Acetobacteraceae</taxon>
        <taxon>Gluconobacter</taxon>
    </lineage>
</organism>
<evidence type="ECO:0000256" key="2">
    <source>
        <dbReference type="SAM" id="SignalP"/>
    </source>
</evidence>
<feature type="region of interest" description="Disordered" evidence="1">
    <location>
        <begin position="256"/>
        <end position="414"/>
    </location>
</feature>
<dbReference type="Gene3D" id="2.160.20.120">
    <property type="match status" value="1"/>
</dbReference>
<dbReference type="EMBL" id="JABCQN010000002">
    <property type="protein sequence ID" value="MBF0870117.1"/>
    <property type="molecule type" value="Genomic_DNA"/>
</dbReference>
<evidence type="ECO:0000313" key="3">
    <source>
        <dbReference type="EMBL" id="MBF0870117.1"/>
    </source>
</evidence>
<dbReference type="Proteomes" id="UP000661006">
    <property type="component" value="Unassembled WGS sequence"/>
</dbReference>
<feature type="compositionally biased region" description="Low complexity" evidence="1">
    <location>
        <begin position="300"/>
        <end position="315"/>
    </location>
</feature>
<feature type="compositionally biased region" description="Basic and acidic residues" evidence="1">
    <location>
        <begin position="404"/>
        <end position="414"/>
    </location>
</feature>
<feature type="compositionally biased region" description="Pro residues" evidence="1">
    <location>
        <begin position="263"/>
        <end position="299"/>
    </location>
</feature>
<dbReference type="AlphaFoldDB" id="A0A9Q2FJ75"/>
<dbReference type="PRINTS" id="PR01217">
    <property type="entry name" value="PRICHEXTENSN"/>
</dbReference>
<gene>
    <name evidence="3" type="ORF">HKD32_04485</name>
</gene>
<evidence type="ECO:0000313" key="4">
    <source>
        <dbReference type="Proteomes" id="UP000661006"/>
    </source>
</evidence>
<feature type="chain" id="PRO_5040404130" description="Auto-transporter adhesin head GIN domain-containing protein" evidence="2">
    <location>
        <begin position="27"/>
        <end position="414"/>
    </location>
</feature>
<feature type="signal peptide" evidence="2">
    <location>
        <begin position="1"/>
        <end position="26"/>
    </location>
</feature>
<dbReference type="RefSeq" id="WP_061931415.1">
    <property type="nucleotide sequence ID" value="NZ_JABCQN010000002.1"/>
</dbReference>
<dbReference type="GeneID" id="81473942"/>
<sequence>MTSRTALRMLLLATLAGTVSVPSAEAARVSMSGEDLDLAIPCTGQVRIVVDSTMKDGATLDSSSATQVTMRTGKEEADSRISIATKACAPNGKLTISVSPYTGVSIHDSHDTSFVIKGKLASLDASLDSNAMDVENTQSLDLSMHGSSNVHIGSLERAAQIVASGTSTFTADSAQLTALSAQLTNQASFTISQGDIEALTIVTADSASATVLGNASVATVTANGTGAVNIERVSGPIVRSGSGSVRVGAQNGVVYRSTDATPAPTPAPASPAPEVSAPPPTAIPEPIPATPVAPPPPASAPQTSTPQPSAPPAIQENSASPNGFASAPPQLGPQATLPSQTVAPPSQTPAPEEAAPATTPPVTRQQEPSAPQSAAPSTPAASGAPETPRVDPAPSVPTPAHSKSASDEASKQGG</sequence>
<evidence type="ECO:0000256" key="1">
    <source>
        <dbReference type="SAM" id="MobiDB-lite"/>
    </source>
</evidence>
<protein>
    <recommendedName>
        <fullName evidence="5">Auto-transporter adhesin head GIN domain-containing protein</fullName>
    </recommendedName>
</protein>